<reference evidence="1" key="1">
    <citation type="submission" date="2021-11" db="EMBL/GenBank/DDBJ databases">
        <authorList>
            <person name="Herlambang A."/>
            <person name="Guo Y."/>
            <person name="Takashima Y."/>
            <person name="Nishizawa T."/>
        </authorList>
    </citation>
    <scope>NUCLEOTIDE SEQUENCE</scope>
    <source>
        <strain evidence="1">E1425</strain>
    </source>
</reference>
<gene>
    <name evidence="1" type="ORF">EMPS_03429</name>
</gene>
<dbReference type="InterPro" id="IPR052356">
    <property type="entry name" value="Thiol_S-MT"/>
</dbReference>
<protein>
    <recommendedName>
        <fullName evidence="3">Methyltransferase type 11 domain-containing protein</fullName>
    </recommendedName>
</protein>
<dbReference type="EMBL" id="BQFW01000004">
    <property type="protein sequence ID" value="GJJ71079.1"/>
    <property type="molecule type" value="Genomic_DNA"/>
</dbReference>
<sequence>MSLFEHLLEPWVFMWLSITHIPATVRALVEAKDYGTLFSPSGFREALFGTFWAAYGLNIKEANEERVVALLEGRVKEGRIYDNVVSTPVYGTVLEVGAGSGNWADVFAQFSNTSTAGGTNGLRKRKSPHGGITKIYGVEPNPISAKALKQRVKEVGLEDIYQVVPVGIEFVDDSSAWEGKIEPGSIDCIVGVLCMCSIPEPEKNMKMLYKLLKPGGHWFVYEHVKVTRGGPAIRFYQWFCNIFWSIFMGSCRICRDTGKGLRSAGVWQEIDIMQPPDQPSYQVLPHIYGTLKK</sequence>
<dbReference type="PANTHER" id="PTHR45036">
    <property type="entry name" value="METHYLTRANSFERASE LIKE 7B"/>
    <property type="match status" value="1"/>
</dbReference>
<keyword evidence="2" id="KW-1185">Reference proteome</keyword>
<proteinExistence type="predicted"/>
<dbReference type="Pfam" id="PF13489">
    <property type="entry name" value="Methyltransf_23"/>
    <property type="match status" value="1"/>
</dbReference>
<accession>A0A9P3LUM2</accession>
<organism evidence="1 2">
    <name type="scientific">Entomortierella parvispora</name>
    <dbReference type="NCBI Taxonomy" id="205924"/>
    <lineage>
        <taxon>Eukaryota</taxon>
        <taxon>Fungi</taxon>
        <taxon>Fungi incertae sedis</taxon>
        <taxon>Mucoromycota</taxon>
        <taxon>Mortierellomycotina</taxon>
        <taxon>Mortierellomycetes</taxon>
        <taxon>Mortierellales</taxon>
        <taxon>Mortierellaceae</taxon>
        <taxon>Entomortierella</taxon>
    </lineage>
</organism>
<dbReference type="PANTHER" id="PTHR45036:SF1">
    <property type="entry name" value="METHYLTRANSFERASE LIKE 7A"/>
    <property type="match status" value="1"/>
</dbReference>
<dbReference type="Gene3D" id="3.40.50.150">
    <property type="entry name" value="Vaccinia Virus protein VP39"/>
    <property type="match status" value="1"/>
</dbReference>
<dbReference type="SUPFAM" id="SSF53335">
    <property type="entry name" value="S-adenosyl-L-methionine-dependent methyltransferases"/>
    <property type="match status" value="1"/>
</dbReference>
<dbReference type="AlphaFoldDB" id="A0A9P3LUM2"/>
<evidence type="ECO:0000313" key="1">
    <source>
        <dbReference type="EMBL" id="GJJ71079.1"/>
    </source>
</evidence>
<name>A0A9P3LUM2_9FUNG</name>
<evidence type="ECO:0008006" key="3">
    <source>
        <dbReference type="Google" id="ProtNLM"/>
    </source>
</evidence>
<dbReference type="InterPro" id="IPR029063">
    <property type="entry name" value="SAM-dependent_MTases_sf"/>
</dbReference>
<evidence type="ECO:0000313" key="2">
    <source>
        <dbReference type="Proteomes" id="UP000827284"/>
    </source>
</evidence>
<dbReference type="CDD" id="cd02440">
    <property type="entry name" value="AdoMet_MTases"/>
    <property type="match status" value="1"/>
</dbReference>
<dbReference type="Proteomes" id="UP000827284">
    <property type="component" value="Unassembled WGS sequence"/>
</dbReference>
<comment type="caution">
    <text evidence="1">The sequence shown here is derived from an EMBL/GenBank/DDBJ whole genome shotgun (WGS) entry which is preliminary data.</text>
</comment>
<dbReference type="OrthoDB" id="540004at2759"/>
<reference evidence="1" key="2">
    <citation type="journal article" date="2022" name="Microbiol. Resour. Announc.">
        <title>Whole-Genome Sequence of Entomortierella parvispora E1425, a Mucoromycotan Fungus Associated with Burkholderiaceae-Related Endosymbiotic Bacteria.</title>
        <authorList>
            <person name="Herlambang A."/>
            <person name="Guo Y."/>
            <person name="Takashima Y."/>
            <person name="Narisawa K."/>
            <person name="Ohta H."/>
            <person name="Nishizawa T."/>
        </authorList>
    </citation>
    <scope>NUCLEOTIDE SEQUENCE</scope>
    <source>
        <strain evidence="1">E1425</strain>
    </source>
</reference>